<evidence type="ECO:0000313" key="1">
    <source>
        <dbReference type="EnsemblPlants" id="ORUFI10G01350.8"/>
    </source>
</evidence>
<reference evidence="1" key="2">
    <citation type="submission" date="2015-06" db="UniProtKB">
        <authorList>
            <consortium name="EnsemblPlants"/>
        </authorList>
    </citation>
    <scope>IDENTIFICATION</scope>
</reference>
<organism evidence="1 2">
    <name type="scientific">Oryza rufipogon</name>
    <name type="common">Brownbeard rice</name>
    <name type="synonym">Asian wild rice</name>
    <dbReference type="NCBI Taxonomy" id="4529"/>
    <lineage>
        <taxon>Eukaryota</taxon>
        <taxon>Viridiplantae</taxon>
        <taxon>Streptophyta</taxon>
        <taxon>Embryophyta</taxon>
        <taxon>Tracheophyta</taxon>
        <taxon>Spermatophyta</taxon>
        <taxon>Magnoliopsida</taxon>
        <taxon>Liliopsida</taxon>
        <taxon>Poales</taxon>
        <taxon>Poaceae</taxon>
        <taxon>BOP clade</taxon>
        <taxon>Oryzoideae</taxon>
        <taxon>Oryzeae</taxon>
        <taxon>Oryzinae</taxon>
        <taxon>Oryza</taxon>
    </lineage>
</organism>
<dbReference type="InterPro" id="IPR053197">
    <property type="entry name" value="F-box_SCFL_complex_component"/>
</dbReference>
<keyword evidence="2" id="KW-1185">Reference proteome</keyword>
<sequence>MAPAHADGKDWFSALPDDIVLHIMTFLTTRQAVRTFLDKVLKLRDPAASIRTFCFKFYRLTRIEEAYARVLDIVVLSGKLELNHYSAFACRFLTAINFVSVAMKQGFFKQLEKGCPSLENLSLDECIITLKVLSIIDTWFPWKYKTTISTPSVTIFSLWWPLSGTIVFNNMPLLVNSLLVLHVEQASSDFCQNLRSLSAAKNLTCHFYYDGKKVIMFINGLLQHSHFNIVQLTIENNLQRYPKFINLVSLTLGQWCLDANFYGLIVFLRNSPILEKLNLELEKHRWGKTSQRMIGELEERSFTCEHLTSVKVKCLADDPLVNGVVNFFVKMGLNSAQVHIEHWSQPALG</sequence>
<evidence type="ECO:0000313" key="2">
    <source>
        <dbReference type="Proteomes" id="UP000008022"/>
    </source>
</evidence>
<dbReference type="PANTHER" id="PTHR34223:SF26">
    <property type="entry name" value="OS02G0188900 PROTEIN"/>
    <property type="match status" value="1"/>
</dbReference>
<reference evidence="2" key="1">
    <citation type="submission" date="2013-06" db="EMBL/GenBank/DDBJ databases">
        <authorList>
            <person name="Zhao Q."/>
        </authorList>
    </citation>
    <scope>NUCLEOTIDE SEQUENCE</scope>
    <source>
        <strain evidence="2">cv. W1943</strain>
    </source>
</reference>
<proteinExistence type="predicted"/>
<accession>A0A0E0QVX8</accession>
<dbReference type="AlphaFoldDB" id="A0A0E0QVX8"/>
<dbReference type="Gramene" id="ORUFI10G01350.8">
    <property type="protein sequence ID" value="ORUFI10G01350.8"/>
    <property type="gene ID" value="ORUFI10G01350"/>
</dbReference>
<dbReference type="InterPro" id="IPR036047">
    <property type="entry name" value="F-box-like_dom_sf"/>
</dbReference>
<dbReference type="EnsemblPlants" id="ORUFI10G01350.8">
    <property type="protein sequence ID" value="ORUFI10G01350.8"/>
    <property type="gene ID" value="ORUFI10G01350"/>
</dbReference>
<name>A0A0E0QVX8_ORYRU</name>
<dbReference type="Proteomes" id="UP000008022">
    <property type="component" value="Unassembled WGS sequence"/>
</dbReference>
<protein>
    <recommendedName>
        <fullName evidence="3">F-box domain-containing protein</fullName>
    </recommendedName>
</protein>
<dbReference type="SUPFAM" id="SSF81383">
    <property type="entry name" value="F-box domain"/>
    <property type="match status" value="1"/>
</dbReference>
<evidence type="ECO:0008006" key="3">
    <source>
        <dbReference type="Google" id="ProtNLM"/>
    </source>
</evidence>
<dbReference type="PANTHER" id="PTHR34223">
    <property type="entry name" value="OS11G0201299 PROTEIN"/>
    <property type="match status" value="1"/>
</dbReference>